<feature type="region of interest" description="Disordered" evidence="1">
    <location>
        <begin position="72"/>
        <end position="108"/>
    </location>
</feature>
<evidence type="ECO:0000313" key="2">
    <source>
        <dbReference type="EMBL" id="CAI9169623.1"/>
    </source>
</evidence>
<dbReference type="EMBL" id="OX459939">
    <property type="protein sequence ID" value="CAI9169623.1"/>
    <property type="molecule type" value="Genomic_DNA"/>
</dbReference>
<dbReference type="Proteomes" id="UP001176941">
    <property type="component" value="Chromosome 3"/>
</dbReference>
<gene>
    <name evidence="2" type="ORF">MRATA1EN1_LOCUS18585</name>
</gene>
<protein>
    <submittedName>
        <fullName evidence="2">Uncharacterized protein</fullName>
    </submittedName>
</protein>
<proteinExistence type="predicted"/>
<sequence>MRENGAAERGSPAPKPTARSGQSQGLSPHLLPPKAKLFLPANDKVARERVGRKLPLRYLRNDVCLETLSLNKDVEDGAPSKPSDHCKAGNHKFPHLDCEEPLTRDSDR</sequence>
<feature type="region of interest" description="Disordered" evidence="1">
    <location>
        <begin position="1"/>
        <end position="42"/>
    </location>
</feature>
<organism evidence="2 3">
    <name type="scientific">Rangifer tarandus platyrhynchus</name>
    <name type="common">Svalbard reindeer</name>
    <dbReference type="NCBI Taxonomy" id="3082113"/>
    <lineage>
        <taxon>Eukaryota</taxon>
        <taxon>Metazoa</taxon>
        <taxon>Chordata</taxon>
        <taxon>Craniata</taxon>
        <taxon>Vertebrata</taxon>
        <taxon>Euteleostomi</taxon>
        <taxon>Mammalia</taxon>
        <taxon>Eutheria</taxon>
        <taxon>Laurasiatheria</taxon>
        <taxon>Artiodactyla</taxon>
        <taxon>Ruminantia</taxon>
        <taxon>Pecora</taxon>
        <taxon>Cervidae</taxon>
        <taxon>Odocoileinae</taxon>
        <taxon>Rangifer</taxon>
    </lineage>
</organism>
<evidence type="ECO:0000256" key="1">
    <source>
        <dbReference type="SAM" id="MobiDB-lite"/>
    </source>
</evidence>
<reference evidence="2" key="1">
    <citation type="submission" date="2023-04" db="EMBL/GenBank/DDBJ databases">
        <authorList>
            <consortium name="ELIXIR-Norway"/>
        </authorList>
    </citation>
    <scope>NUCLEOTIDE SEQUENCE [LARGE SCALE GENOMIC DNA]</scope>
</reference>
<keyword evidence="3" id="KW-1185">Reference proteome</keyword>
<accession>A0ABN8ZAI6</accession>
<feature type="compositionally biased region" description="Low complexity" evidence="1">
    <location>
        <begin position="28"/>
        <end position="41"/>
    </location>
</feature>
<feature type="compositionally biased region" description="Basic and acidic residues" evidence="1">
    <location>
        <begin position="94"/>
        <end position="108"/>
    </location>
</feature>
<evidence type="ECO:0000313" key="3">
    <source>
        <dbReference type="Proteomes" id="UP001176941"/>
    </source>
</evidence>
<name>A0ABN8ZAI6_RANTA</name>